<evidence type="ECO:0000256" key="5">
    <source>
        <dbReference type="ARBA" id="ARBA00022989"/>
    </source>
</evidence>
<evidence type="ECO:0000256" key="1">
    <source>
        <dbReference type="ARBA" id="ARBA00004141"/>
    </source>
</evidence>
<keyword evidence="3 8" id="KW-0812">Transmembrane</keyword>
<evidence type="ECO:0000256" key="4">
    <source>
        <dbReference type="ARBA" id="ARBA00022737"/>
    </source>
</evidence>
<dbReference type="SMART" id="SM00679">
    <property type="entry name" value="CTNS"/>
    <property type="match status" value="2"/>
</dbReference>
<feature type="transmembrane region" description="Helical" evidence="9">
    <location>
        <begin position="208"/>
        <end position="228"/>
    </location>
</feature>
<accession>A0A8H3TU67</accession>
<dbReference type="GO" id="GO:0016020">
    <property type="term" value="C:membrane"/>
    <property type="evidence" value="ECO:0007669"/>
    <property type="project" value="UniProtKB-SubCell"/>
</dbReference>
<sequence>METVQYLVTSVTRQLPGFIKEPLTGLIGKTCYDSLIYNFDLTDTDCVKYSISKGLGLGIVVGGSIVKLPQIGKILNSKSARGLSLSAYILETASYAITLAYAYRNEFPFSTYGENLFLSFQNVVITLLIVWFAPASSKTLSGSGGRSSRRNMPGVMAGLAMTALVALFLRSPTLCPPSTLSLLQASTVPLALISKAPQIISNHRLHSTGNLSAFAVFNAFMGCVARLFTTSQETGDSLVWWGFALAAALNAVLAGQMIMYWNVNDDYRSRPLTDTILGEKRAGDISRKIE</sequence>
<dbReference type="Pfam" id="PF04193">
    <property type="entry name" value="PQ-loop"/>
    <property type="match status" value="2"/>
</dbReference>
<evidence type="ECO:0000256" key="7">
    <source>
        <dbReference type="ARBA" id="ARBA00038475"/>
    </source>
</evidence>
<evidence type="ECO:0000256" key="2">
    <source>
        <dbReference type="ARBA" id="ARBA00022448"/>
    </source>
</evidence>
<reference evidence="10" key="1">
    <citation type="submission" date="2020-07" db="EMBL/GenBank/DDBJ databases">
        <title>Draft Genome Sequence of a Deep-Sea Yeast, Naganishia (Cryptococcus) liquefaciens strain N6.</title>
        <authorList>
            <person name="Han Y.W."/>
            <person name="Kajitani R."/>
            <person name="Morimoto H."/>
            <person name="Parhat M."/>
            <person name="Tsubouchi H."/>
            <person name="Bakenova O."/>
            <person name="Ogata M."/>
            <person name="Argunhan B."/>
            <person name="Aoki R."/>
            <person name="Kajiwara S."/>
            <person name="Itoh T."/>
            <person name="Iwasaki H."/>
        </authorList>
    </citation>
    <scope>NUCLEOTIDE SEQUENCE</scope>
    <source>
        <strain evidence="10">N6</strain>
    </source>
</reference>
<feature type="transmembrane region" description="Helical" evidence="9">
    <location>
        <begin position="115"/>
        <end position="133"/>
    </location>
</feature>
<keyword evidence="2" id="KW-0813">Transport</keyword>
<evidence type="ECO:0000256" key="9">
    <source>
        <dbReference type="SAM" id="Phobius"/>
    </source>
</evidence>
<name>A0A8H3TU67_9TREE</name>
<dbReference type="PANTHER" id="PTHR12226:SF2">
    <property type="entry name" value="MANNOSE-P-DOLICHOL UTILIZATION DEFECT 1 PROTEIN"/>
    <property type="match status" value="1"/>
</dbReference>
<dbReference type="Gene3D" id="1.20.1280.290">
    <property type="match status" value="2"/>
</dbReference>
<evidence type="ECO:0000313" key="10">
    <source>
        <dbReference type="EMBL" id="GHJ87178.1"/>
    </source>
</evidence>
<feature type="transmembrane region" description="Helical" evidence="9">
    <location>
        <begin position="240"/>
        <end position="261"/>
    </location>
</feature>
<dbReference type="OrthoDB" id="271506at2759"/>
<protein>
    <recommendedName>
        <fullName evidence="8">Mannose-P-dolichol utilization defect 1 protein homolog</fullName>
    </recommendedName>
</protein>
<organism evidence="10 11">
    <name type="scientific">Naganishia liquefaciens</name>
    <dbReference type="NCBI Taxonomy" id="104408"/>
    <lineage>
        <taxon>Eukaryota</taxon>
        <taxon>Fungi</taxon>
        <taxon>Dikarya</taxon>
        <taxon>Basidiomycota</taxon>
        <taxon>Agaricomycotina</taxon>
        <taxon>Tremellomycetes</taxon>
        <taxon>Filobasidiales</taxon>
        <taxon>Filobasidiaceae</taxon>
        <taxon>Naganishia</taxon>
    </lineage>
</organism>
<dbReference type="InterPro" id="IPR006603">
    <property type="entry name" value="PQ-loop_rpt"/>
</dbReference>
<feature type="transmembrane region" description="Helical" evidence="9">
    <location>
        <begin position="83"/>
        <end position="103"/>
    </location>
</feature>
<evidence type="ECO:0000256" key="8">
    <source>
        <dbReference type="PIRNR" id="PIRNR023381"/>
    </source>
</evidence>
<dbReference type="EMBL" id="BLZA01000021">
    <property type="protein sequence ID" value="GHJ87178.1"/>
    <property type="molecule type" value="Genomic_DNA"/>
</dbReference>
<dbReference type="PANTHER" id="PTHR12226">
    <property type="entry name" value="MANNOSE-P-DOLICHOL UTILIZATION DEFECT 1 LEC35 -RELATED"/>
    <property type="match status" value="1"/>
</dbReference>
<comment type="similarity">
    <text evidence="7 8">Belongs to the MPDU1 (TC 2.A.43.3) family.</text>
</comment>
<dbReference type="PIRSF" id="PIRSF023381">
    <property type="entry name" value="MannP-dilichol_defect-1p"/>
    <property type="match status" value="1"/>
</dbReference>
<dbReference type="Proteomes" id="UP000620104">
    <property type="component" value="Unassembled WGS sequence"/>
</dbReference>
<evidence type="ECO:0000256" key="6">
    <source>
        <dbReference type="ARBA" id="ARBA00023136"/>
    </source>
</evidence>
<keyword evidence="4" id="KW-0677">Repeat</keyword>
<evidence type="ECO:0000313" key="11">
    <source>
        <dbReference type="Proteomes" id="UP000620104"/>
    </source>
</evidence>
<feature type="transmembrane region" description="Helical" evidence="9">
    <location>
        <begin position="154"/>
        <end position="172"/>
    </location>
</feature>
<dbReference type="AlphaFoldDB" id="A0A8H3TU67"/>
<keyword evidence="5 8" id="KW-1133">Transmembrane helix</keyword>
<evidence type="ECO:0000256" key="3">
    <source>
        <dbReference type="ARBA" id="ARBA00022692"/>
    </source>
</evidence>
<keyword evidence="11" id="KW-1185">Reference proteome</keyword>
<keyword evidence="6 8" id="KW-0472">Membrane</keyword>
<gene>
    <name evidence="10" type="ORF">NliqN6_3580</name>
</gene>
<comment type="subcellular location">
    <subcellularLocation>
        <location evidence="1 8">Membrane</location>
        <topology evidence="1 8">Multi-pass membrane protein</topology>
    </subcellularLocation>
</comment>
<dbReference type="FunFam" id="1.20.1280.290:FF:000006">
    <property type="entry name" value="mannose-P-dolichol utilization defect 1 protein"/>
    <property type="match status" value="1"/>
</dbReference>
<proteinExistence type="inferred from homology"/>
<comment type="caution">
    <text evidence="10">The sequence shown here is derived from an EMBL/GenBank/DDBJ whole genome shotgun (WGS) entry which is preliminary data.</text>
</comment>
<dbReference type="InterPro" id="IPR016817">
    <property type="entry name" value="MannP-dilichol_defect-1"/>
</dbReference>